<name>A0AA36FJW4_OCTVU</name>
<accession>A0AA36FJW4</accession>
<protein>
    <submittedName>
        <fullName evidence="1">Uncharacterized protein</fullName>
    </submittedName>
</protein>
<dbReference type="PANTHER" id="PTHR45913">
    <property type="entry name" value="EPM2A-INTERACTING PROTEIN 1"/>
    <property type="match status" value="1"/>
</dbReference>
<dbReference type="PANTHER" id="PTHR45913:SF5">
    <property type="entry name" value="GENERAL TRANSCRIPTION FACTOR II-I REPEAT DOMAIN-CONTAINING PROTEIN 2A-LIKE PROTEIN"/>
    <property type="match status" value="1"/>
</dbReference>
<dbReference type="Proteomes" id="UP001162480">
    <property type="component" value="Chromosome 24"/>
</dbReference>
<sequence length="100" mass="11882">MLRSEKFKLMKRSLESQRNLFTRMFAENDSVTRTIYKIEHKMAERGKPFTNDPTWFSKLSFLVDITSLMNELNLKLQEKGNFICGLYRIIKGFREKAIIV</sequence>
<dbReference type="AlphaFoldDB" id="A0AA36FJW4"/>
<dbReference type="EMBL" id="OX597837">
    <property type="protein sequence ID" value="CAI9740362.1"/>
    <property type="molecule type" value="Genomic_DNA"/>
</dbReference>
<keyword evidence="2" id="KW-1185">Reference proteome</keyword>
<proteinExistence type="predicted"/>
<evidence type="ECO:0000313" key="1">
    <source>
        <dbReference type="EMBL" id="CAI9740362.1"/>
    </source>
</evidence>
<organism evidence="1 2">
    <name type="scientific">Octopus vulgaris</name>
    <name type="common">Common octopus</name>
    <dbReference type="NCBI Taxonomy" id="6645"/>
    <lineage>
        <taxon>Eukaryota</taxon>
        <taxon>Metazoa</taxon>
        <taxon>Spiralia</taxon>
        <taxon>Lophotrochozoa</taxon>
        <taxon>Mollusca</taxon>
        <taxon>Cephalopoda</taxon>
        <taxon>Coleoidea</taxon>
        <taxon>Octopodiformes</taxon>
        <taxon>Octopoda</taxon>
        <taxon>Incirrata</taxon>
        <taxon>Octopodidae</taxon>
        <taxon>Octopus</taxon>
    </lineage>
</organism>
<gene>
    <name evidence="1" type="ORF">OCTVUL_1B013099</name>
</gene>
<evidence type="ECO:0000313" key="2">
    <source>
        <dbReference type="Proteomes" id="UP001162480"/>
    </source>
</evidence>
<reference evidence="1" key="1">
    <citation type="submission" date="2023-08" db="EMBL/GenBank/DDBJ databases">
        <authorList>
            <person name="Alioto T."/>
            <person name="Alioto T."/>
            <person name="Gomez Garrido J."/>
        </authorList>
    </citation>
    <scope>NUCLEOTIDE SEQUENCE</scope>
</reference>